<evidence type="ECO:0000313" key="4">
    <source>
        <dbReference type="Proteomes" id="UP000246115"/>
    </source>
</evidence>
<evidence type="ECO:0000313" key="3">
    <source>
        <dbReference type="EMBL" id="RFU52169.1"/>
    </source>
</evidence>
<dbReference type="NCBIfam" id="NF033863">
    <property type="entry name" value="immun_TipC_fam"/>
    <property type="match status" value="1"/>
</dbReference>
<evidence type="ECO:0000313" key="2">
    <source>
        <dbReference type="EMBL" id="RFU49977.1"/>
    </source>
</evidence>
<evidence type="ECO:0000313" key="6">
    <source>
        <dbReference type="Proteomes" id="UP000264056"/>
    </source>
</evidence>
<dbReference type="InterPro" id="IPR048042">
    <property type="entry name" value="TipC-like"/>
</dbReference>
<sequence>MSKQKGYLIKKVLLLAALLLICLGGVVTAMSWGTRKENIFEEMYYNEYYSATKWFFYPKFAWRKAENIAGQEATTLNSMNETNEQYQADAVSDQLEKLNLSFRFPDGEAKNGTVSILMVFKLSNSENVHVNYLYSLKEKTLVQSISEFIDHQELTNKEIIQSNLKAAGSSLEQIEQLGNNFLKNTVLRDWCLVYDSRFSVDDWGDVKVVTKW</sequence>
<dbReference type="KEGG" id="schj:DDV21_010065"/>
<proteinExistence type="predicted"/>
<dbReference type="EMBL" id="CP031733">
    <property type="protein sequence ID" value="AXQ79396.1"/>
    <property type="molecule type" value="Genomic_DNA"/>
</dbReference>
<evidence type="ECO:0000313" key="1">
    <source>
        <dbReference type="EMBL" id="AXQ79396.1"/>
    </source>
</evidence>
<dbReference type="Proteomes" id="UP000262901">
    <property type="component" value="Unassembled WGS sequence"/>
</dbReference>
<organism evidence="3 5">
    <name type="scientific">Streptococcus chenjunshii</name>
    <dbReference type="NCBI Taxonomy" id="2173853"/>
    <lineage>
        <taxon>Bacteria</taxon>
        <taxon>Bacillati</taxon>
        <taxon>Bacillota</taxon>
        <taxon>Bacilli</taxon>
        <taxon>Lactobacillales</taxon>
        <taxon>Streptococcaceae</taxon>
        <taxon>Streptococcus</taxon>
    </lineage>
</organism>
<reference evidence="4" key="3">
    <citation type="submission" date="2018-08" db="EMBL/GenBank/DDBJ databases">
        <title>Streptococcus chenjunshii sp. nov., isolated from stools sample of the Tibetan antelope in the Qinghai-Tibet plateau, China.</title>
        <authorList>
            <person name="Tian Z."/>
        </authorList>
    </citation>
    <scope>NUCLEOTIDE SEQUENCE [LARGE SCALE GENOMIC DNA]</scope>
    <source>
        <strain evidence="4">Z15</strain>
    </source>
</reference>
<dbReference type="AlphaFoldDB" id="A0A372KIR9"/>
<dbReference type="EMBL" id="QVQZ01000065">
    <property type="protein sequence ID" value="RFU52169.1"/>
    <property type="molecule type" value="Genomic_DNA"/>
</dbReference>
<accession>A0A372KIR9</accession>
<dbReference type="Proteomes" id="UP000246115">
    <property type="component" value="Chromosome"/>
</dbReference>
<protein>
    <submittedName>
        <fullName evidence="3">Uncharacterized protein</fullName>
    </submittedName>
</protein>
<dbReference type="OrthoDB" id="2221131at2"/>
<dbReference type="RefSeq" id="WP_116879158.1">
    <property type="nucleotide sequence ID" value="NZ_CP031733.1"/>
</dbReference>
<name>A0A372KIR9_9STRE</name>
<accession>A0A346NEF1</accession>
<gene>
    <name evidence="1" type="ORF">DDV21_010065</name>
    <name evidence="2" type="ORF">DDV22_11090</name>
    <name evidence="3" type="ORF">DDV23_11105</name>
</gene>
<evidence type="ECO:0000313" key="5">
    <source>
        <dbReference type="Proteomes" id="UP000262901"/>
    </source>
</evidence>
<reference evidence="2 6" key="1">
    <citation type="submission" date="2018-08" db="EMBL/GenBank/DDBJ databases">
        <title>Draft genome of Streptococcus sp .nov. Z2.</title>
        <authorList>
            <person name="Tian Z."/>
        </authorList>
    </citation>
    <scope>NUCLEOTIDE SEQUENCE [LARGE SCALE GENOMIC DNA]</scope>
    <source>
        <strain evidence="2 6">Z2</strain>
    </source>
</reference>
<dbReference type="Proteomes" id="UP000264056">
    <property type="component" value="Unassembled WGS sequence"/>
</dbReference>
<reference evidence="3 5" key="2">
    <citation type="submission" date="2018-08" db="EMBL/GenBank/DDBJ databases">
        <title>Draft genome of Streptococcus sp. nov. Z1.</title>
        <authorList>
            <person name="Tian Z."/>
        </authorList>
    </citation>
    <scope>NUCLEOTIDE SEQUENCE [LARGE SCALE GENOMIC DNA]</scope>
    <source>
        <strain evidence="3">Z1</strain>
        <strain evidence="5">Z1(2018)</strain>
    </source>
</reference>
<reference evidence="1" key="4">
    <citation type="journal article" date="2019" name="Int. J. Syst. Evol. Microbiol.">
        <title>Streptococcus chenjunshii sp. nov. isolated from feces of Tibetan antelopes.</title>
        <authorList>
            <person name="Tian Z."/>
            <person name="Lu S."/>
            <person name="Jin D."/>
            <person name="Yang J."/>
            <person name="Pu J."/>
            <person name="Lai X.H."/>
            <person name="Bai X.N."/>
            <person name="Wu X.M."/>
            <person name="Li J."/>
            <person name="Wang S."/>
            <person name="Xu J."/>
        </authorList>
    </citation>
    <scope>NUCLEOTIDE SEQUENCE</scope>
    <source>
        <strain evidence="1">Z15</strain>
    </source>
</reference>
<dbReference type="EMBL" id="QVQY01000067">
    <property type="protein sequence ID" value="RFU49977.1"/>
    <property type="molecule type" value="Genomic_DNA"/>
</dbReference>
<keyword evidence="6" id="KW-1185">Reference proteome</keyword>